<dbReference type="Proteomes" id="UP000886998">
    <property type="component" value="Unassembled WGS sequence"/>
</dbReference>
<dbReference type="EMBL" id="BMAV01004578">
    <property type="protein sequence ID" value="GFY45052.1"/>
    <property type="molecule type" value="Genomic_DNA"/>
</dbReference>
<feature type="non-terminal residue" evidence="1">
    <location>
        <position position="1"/>
    </location>
</feature>
<protein>
    <submittedName>
        <fullName evidence="1">Uncharacterized protein</fullName>
    </submittedName>
</protein>
<gene>
    <name evidence="1" type="ORF">TNIN_117631</name>
</gene>
<proteinExistence type="predicted"/>
<dbReference type="AlphaFoldDB" id="A0A8X6X144"/>
<keyword evidence="2" id="KW-1185">Reference proteome</keyword>
<organism evidence="1 2">
    <name type="scientific">Trichonephila inaurata madagascariensis</name>
    <dbReference type="NCBI Taxonomy" id="2747483"/>
    <lineage>
        <taxon>Eukaryota</taxon>
        <taxon>Metazoa</taxon>
        <taxon>Ecdysozoa</taxon>
        <taxon>Arthropoda</taxon>
        <taxon>Chelicerata</taxon>
        <taxon>Arachnida</taxon>
        <taxon>Araneae</taxon>
        <taxon>Araneomorphae</taxon>
        <taxon>Entelegynae</taxon>
        <taxon>Araneoidea</taxon>
        <taxon>Nephilidae</taxon>
        <taxon>Trichonephila</taxon>
        <taxon>Trichonephila inaurata</taxon>
    </lineage>
</organism>
<evidence type="ECO:0000313" key="1">
    <source>
        <dbReference type="EMBL" id="GFY45052.1"/>
    </source>
</evidence>
<accession>A0A8X6X144</accession>
<comment type="caution">
    <text evidence="1">The sequence shown here is derived from an EMBL/GenBank/DDBJ whole genome shotgun (WGS) entry which is preliminary data.</text>
</comment>
<reference evidence="1" key="1">
    <citation type="submission" date="2020-08" db="EMBL/GenBank/DDBJ databases">
        <title>Multicomponent nature underlies the extraordinary mechanical properties of spider dragline silk.</title>
        <authorList>
            <person name="Kono N."/>
            <person name="Nakamura H."/>
            <person name="Mori M."/>
            <person name="Yoshida Y."/>
            <person name="Ohtoshi R."/>
            <person name="Malay A.D."/>
            <person name="Moran D.A.P."/>
            <person name="Tomita M."/>
            <person name="Numata K."/>
            <person name="Arakawa K."/>
        </authorList>
    </citation>
    <scope>NUCLEOTIDE SEQUENCE</scope>
</reference>
<sequence>KHPLLTSTKKRRLCITITTLEKDVNVNWYSEQECKNHLLHC</sequence>
<evidence type="ECO:0000313" key="2">
    <source>
        <dbReference type="Proteomes" id="UP000886998"/>
    </source>
</evidence>
<name>A0A8X6X144_9ARAC</name>